<feature type="transmembrane region" description="Helical" evidence="2">
    <location>
        <begin position="102"/>
        <end position="119"/>
    </location>
</feature>
<gene>
    <name evidence="3" type="ORF">FA15DRAFT_435223</name>
</gene>
<keyword evidence="2" id="KW-1133">Transmembrane helix</keyword>
<dbReference type="AlphaFoldDB" id="A0A5C3KUD8"/>
<keyword evidence="4" id="KW-1185">Reference proteome</keyword>
<feature type="compositionally biased region" description="Basic and acidic residues" evidence="1">
    <location>
        <begin position="148"/>
        <end position="162"/>
    </location>
</feature>
<protein>
    <submittedName>
        <fullName evidence="3">Uncharacterized protein</fullName>
    </submittedName>
</protein>
<accession>A0A5C3KUD8</accession>
<dbReference type="EMBL" id="ML210207">
    <property type="protein sequence ID" value="TFK24034.1"/>
    <property type="molecule type" value="Genomic_DNA"/>
</dbReference>
<reference evidence="3 4" key="1">
    <citation type="journal article" date="2019" name="Nat. Ecol. Evol.">
        <title>Megaphylogeny resolves global patterns of mushroom evolution.</title>
        <authorList>
            <person name="Varga T."/>
            <person name="Krizsan K."/>
            <person name="Foldi C."/>
            <person name="Dima B."/>
            <person name="Sanchez-Garcia M."/>
            <person name="Sanchez-Ramirez S."/>
            <person name="Szollosi G.J."/>
            <person name="Szarkandi J.G."/>
            <person name="Papp V."/>
            <person name="Albert L."/>
            <person name="Andreopoulos W."/>
            <person name="Angelini C."/>
            <person name="Antonin V."/>
            <person name="Barry K.W."/>
            <person name="Bougher N.L."/>
            <person name="Buchanan P."/>
            <person name="Buyck B."/>
            <person name="Bense V."/>
            <person name="Catcheside P."/>
            <person name="Chovatia M."/>
            <person name="Cooper J."/>
            <person name="Damon W."/>
            <person name="Desjardin D."/>
            <person name="Finy P."/>
            <person name="Geml J."/>
            <person name="Haridas S."/>
            <person name="Hughes K."/>
            <person name="Justo A."/>
            <person name="Karasinski D."/>
            <person name="Kautmanova I."/>
            <person name="Kiss B."/>
            <person name="Kocsube S."/>
            <person name="Kotiranta H."/>
            <person name="LaButti K.M."/>
            <person name="Lechner B.E."/>
            <person name="Liimatainen K."/>
            <person name="Lipzen A."/>
            <person name="Lukacs Z."/>
            <person name="Mihaltcheva S."/>
            <person name="Morgado L.N."/>
            <person name="Niskanen T."/>
            <person name="Noordeloos M.E."/>
            <person name="Ohm R.A."/>
            <person name="Ortiz-Santana B."/>
            <person name="Ovrebo C."/>
            <person name="Racz N."/>
            <person name="Riley R."/>
            <person name="Savchenko A."/>
            <person name="Shiryaev A."/>
            <person name="Soop K."/>
            <person name="Spirin V."/>
            <person name="Szebenyi C."/>
            <person name="Tomsovsky M."/>
            <person name="Tulloss R.E."/>
            <person name="Uehling J."/>
            <person name="Grigoriev I.V."/>
            <person name="Vagvolgyi C."/>
            <person name="Papp T."/>
            <person name="Martin F.M."/>
            <person name="Miettinen O."/>
            <person name="Hibbett D.S."/>
            <person name="Nagy L.G."/>
        </authorList>
    </citation>
    <scope>NUCLEOTIDE SEQUENCE [LARGE SCALE GENOMIC DNA]</scope>
    <source>
        <strain evidence="3 4">CBS 121175</strain>
    </source>
</reference>
<evidence type="ECO:0000256" key="2">
    <source>
        <dbReference type="SAM" id="Phobius"/>
    </source>
</evidence>
<dbReference type="Proteomes" id="UP000307440">
    <property type="component" value="Unassembled WGS sequence"/>
</dbReference>
<keyword evidence="2" id="KW-0472">Membrane</keyword>
<organism evidence="3 4">
    <name type="scientific">Coprinopsis marcescibilis</name>
    <name type="common">Agaric fungus</name>
    <name type="synonym">Psathyrella marcescibilis</name>
    <dbReference type="NCBI Taxonomy" id="230819"/>
    <lineage>
        <taxon>Eukaryota</taxon>
        <taxon>Fungi</taxon>
        <taxon>Dikarya</taxon>
        <taxon>Basidiomycota</taxon>
        <taxon>Agaricomycotina</taxon>
        <taxon>Agaricomycetes</taxon>
        <taxon>Agaricomycetidae</taxon>
        <taxon>Agaricales</taxon>
        <taxon>Agaricineae</taxon>
        <taxon>Psathyrellaceae</taxon>
        <taxon>Coprinopsis</taxon>
    </lineage>
</organism>
<proteinExistence type="predicted"/>
<evidence type="ECO:0000313" key="3">
    <source>
        <dbReference type="EMBL" id="TFK24034.1"/>
    </source>
</evidence>
<feature type="region of interest" description="Disordered" evidence="1">
    <location>
        <begin position="143"/>
        <end position="162"/>
    </location>
</feature>
<name>A0A5C3KUD8_COPMA</name>
<evidence type="ECO:0000256" key="1">
    <source>
        <dbReference type="SAM" id="MobiDB-lite"/>
    </source>
</evidence>
<sequence length="162" mass="18481">MCSGHPRIWGANLELKRVESSGEWERYEEEQWAWTDVHKDEIMTPLILANHTRPQLEPIDVSLSLASTFLRCASRLLSYCDDGGGGCLCGGRGVMTSLRCPFYWLVVSITTISISWCMVRDTMRREAEEEMRGRKLRVLRTPAVRGAQESRESERTRRGSAT</sequence>
<keyword evidence="2" id="KW-0812">Transmembrane</keyword>
<evidence type="ECO:0000313" key="4">
    <source>
        <dbReference type="Proteomes" id="UP000307440"/>
    </source>
</evidence>